<dbReference type="PANTHER" id="PTHR24020">
    <property type="entry name" value="COLLAGEN ALPHA"/>
    <property type="match status" value="1"/>
</dbReference>
<comment type="caution">
    <text evidence="2">The sequence shown here is derived from an EMBL/GenBank/DDBJ whole genome shotgun (WGS) entry which is preliminary data.</text>
</comment>
<dbReference type="Pfam" id="PF00092">
    <property type="entry name" value="VWA"/>
    <property type="match status" value="1"/>
</dbReference>
<dbReference type="OrthoDB" id="6022609at2759"/>
<dbReference type="InterPro" id="IPR050525">
    <property type="entry name" value="ECM_Assembly_Org"/>
</dbReference>
<accession>A0A9W9ZJG1</accession>
<name>A0A9W9ZJG1_9CNID</name>
<feature type="non-terminal residue" evidence="2">
    <location>
        <position position="111"/>
    </location>
</feature>
<gene>
    <name evidence="2" type="primary">MATN1_1</name>
    <name evidence="2" type="ORF">OS493_004682</name>
</gene>
<dbReference type="PROSITE" id="PS50234">
    <property type="entry name" value="VWFA"/>
    <property type="match status" value="1"/>
</dbReference>
<proteinExistence type="predicted"/>
<dbReference type="AlphaFoldDB" id="A0A9W9ZJG1"/>
<feature type="domain" description="VWFA" evidence="1">
    <location>
        <begin position="7"/>
        <end position="111"/>
    </location>
</feature>
<dbReference type="PANTHER" id="PTHR24020:SF20">
    <property type="entry name" value="PH DOMAIN-CONTAINING PROTEIN"/>
    <property type="match status" value="1"/>
</dbReference>
<sequence length="111" mass="12060">YVAQPLDIAFIADSSSSVNWDRTRSFVKNIIDSLDIAEDKGHVGFILYGAKATLGFDFRGHGNAGYTKAGAKQLIDAIEQLGGEERNINEGLDMAGYMFSTRAGARDDARK</sequence>
<dbReference type="SUPFAM" id="SSF53300">
    <property type="entry name" value="vWA-like"/>
    <property type="match status" value="1"/>
</dbReference>
<dbReference type="InterPro" id="IPR036465">
    <property type="entry name" value="vWFA_dom_sf"/>
</dbReference>
<reference evidence="2" key="1">
    <citation type="submission" date="2023-01" db="EMBL/GenBank/DDBJ databases">
        <title>Genome assembly of the deep-sea coral Lophelia pertusa.</title>
        <authorList>
            <person name="Herrera S."/>
            <person name="Cordes E."/>
        </authorList>
    </citation>
    <scope>NUCLEOTIDE SEQUENCE</scope>
    <source>
        <strain evidence="2">USNM1676648</strain>
        <tissue evidence="2">Polyp</tissue>
    </source>
</reference>
<dbReference type="Proteomes" id="UP001163046">
    <property type="component" value="Unassembled WGS sequence"/>
</dbReference>
<dbReference type="Gene3D" id="3.40.50.410">
    <property type="entry name" value="von Willebrand factor, type A domain"/>
    <property type="match status" value="1"/>
</dbReference>
<protein>
    <submittedName>
        <fullName evidence="2">Cartilage matrix protein</fullName>
    </submittedName>
</protein>
<evidence type="ECO:0000259" key="1">
    <source>
        <dbReference type="PROSITE" id="PS50234"/>
    </source>
</evidence>
<dbReference type="EMBL" id="MU826351">
    <property type="protein sequence ID" value="KAJ7381084.1"/>
    <property type="molecule type" value="Genomic_DNA"/>
</dbReference>
<dbReference type="CDD" id="cd01450">
    <property type="entry name" value="vWFA_subfamily_ECM"/>
    <property type="match status" value="1"/>
</dbReference>
<feature type="non-terminal residue" evidence="2">
    <location>
        <position position="1"/>
    </location>
</feature>
<dbReference type="InterPro" id="IPR002035">
    <property type="entry name" value="VWF_A"/>
</dbReference>
<organism evidence="2 3">
    <name type="scientific">Desmophyllum pertusum</name>
    <dbReference type="NCBI Taxonomy" id="174260"/>
    <lineage>
        <taxon>Eukaryota</taxon>
        <taxon>Metazoa</taxon>
        <taxon>Cnidaria</taxon>
        <taxon>Anthozoa</taxon>
        <taxon>Hexacorallia</taxon>
        <taxon>Scleractinia</taxon>
        <taxon>Caryophylliina</taxon>
        <taxon>Caryophylliidae</taxon>
        <taxon>Desmophyllum</taxon>
    </lineage>
</organism>
<evidence type="ECO:0000313" key="3">
    <source>
        <dbReference type="Proteomes" id="UP001163046"/>
    </source>
</evidence>
<evidence type="ECO:0000313" key="2">
    <source>
        <dbReference type="EMBL" id="KAJ7381084.1"/>
    </source>
</evidence>
<keyword evidence="3" id="KW-1185">Reference proteome</keyword>